<evidence type="ECO:0000256" key="13">
    <source>
        <dbReference type="ARBA" id="ARBA00023125"/>
    </source>
</evidence>
<keyword evidence="1" id="KW-0645">Protease</keyword>
<dbReference type="InterPro" id="IPR000477">
    <property type="entry name" value="RT_dom"/>
</dbReference>
<keyword evidence="8" id="KW-0378">Hydrolase</keyword>
<dbReference type="Gene3D" id="1.10.340.70">
    <property type="match status" value="1"/>
</dbReference>
<evidence type="ECO:0000259" key="18">
    <source>
        <dbReference type="PROSITE" id="PS50994"/>
    </source>
</evidence>
<dbReference type="InterPro" id="IPR001584">
    <property type="entry name" value="Integrase_cat-core"/>
</dbReference>
<dbReference type="CDD" id="cd01647">
    <property type="entry name" value="RT_LTR"/>
    <property type="match status" value="1"/>
</dbReference>
<dbReference type="SMART" id="SM00298">
    <property type="entry name" value="CHROMO"/>
    <property type="match status" value="1"/>
</dbReference>
<feature type="domain" description="Chromo" evidence="16">
    <location>
        <begin position="1366"/>
        <end position="1426"/>
    </location>
</feature>
<proteinExistence type="predicted"/>
<dbReference type="PANTHER" id="PTHR37984:SF5">
    <property type="entry name" value="PROTEIN NYNRIN-LIKE"/>
    <property type="match status" value="1"/>
</dbReference>
<reference evidence="20" key="1">
    <citation type="journal article" date="2011" name="Genome Res.">
        <title>Phylogeny-wide analysis of social amoeba genomes highlights ancient origins for complex intercellular communication.</title>
        <authorList>
            <person name="Heidel A.J."/>
            <person name="Lawal H.M."/>
            <person name="Felder M."/>
            <person name="Schilde C."/>
            <person name="Helps N.R."/>
            <person name="Tunggal B."/>
            <person name="Rivero F."/>
            <person name="John U."/>
            <person name="Schleicher M."/>
            <person name="Eichinger L."/>
            <person name="Platzer M."/>
            <person name="Noegel A.A."/>
            <person name="Schaap P."/>
            <person name="Gloeckner G."/>
        </authorList>
    </citation>
    <scope>NUCLEOTIDE SEQUENCE [LARGE SCALE GENOMIC DNA]</scope>
    <source>
        <strain evidence="20">SH3</strain>
    </source>
</reference>
<dbReference type="InterPro" id="IPR036397">
    <property type="entry name" value="RNaseH_sf"/>
</dbReference>
<dbReference type="SUPFAM" id="SSF54160">
    <property type="entry name" value="Chromo domain-like"/>
    <property type="match status" value="1"/>
</dbReference>
<evidence type="ECO:0000256" key="12">
    <source>
        <dbReference type="ARBA" id="ARBA00022932"/>
    </source>
</evidence>
<dbReference type="GO" id="GO:0003964">
    <property type="term" value="F:RNA-directed DNA polymerase activity"/>
    <property type="evidence" value="ECO:0007669"/>
    <property type="project" value="UniProtKB-KW"/>
</dbReference>
<organism evidence="19 20">
    <name type="scientific">Cavenderia fasciculata</name>
    <name type="common">Slime mold</name>
    <name type="synonym">Dictyostelium fasciculatum</name>
    <dbReference type="NCBI Taxonomy" id="261658"/>
    <lineage>
        <taxon>Eukaryota</taxon>
        <taxon>Amoebozoa</taxon>
        <taxon>Evosea</taxon>
        <taxon>Eumycetozoa</taxon>
        <taxon>Dictyostelia</taxon>
        <taxon>Acytosteliales</taxon>
        <taxon>Cavenderiaceae</taxon>
        <taxon>Cavenderia</taxon>
    </lineage>
</organism>
<gene>
    <name evidence="19" type="ORF">DFA_10851</name>
</gene>
<dbReference type="Gene3D" id="3.10.10.10">
    <property type="entry name" value="HIV Type 1 Reverse Transcriptase, subunit A, domain 1"/>
    <property type="match status" value="1"/>
</dbReference>
<keyword evidence="5" id="KW-0479">Metal-binding</keyword>
<dbReference type="Gene3D" id="2.40.50.40">
    <property type="match status" value="1"/>
</dbReference>
<evidence type="ECO:0000256" key="11">
    <source>
        <dbReference type="ARBA" id="ARBA00022918"/>
    </source>
</evidence>
<dbReference type="GO" id="GO:0003887">
    <property type="term" value="F:DNA-directed DNA polymerase activity"/>
    <property type="evidence" value="ECO:0007669"/>
    <property type="project" value="UniProtKB-KW"/>
</dbReference>
<dbReference type="GO" id="GO:0006310">
    <property type="term" value="P:DNA recombination"/>
    <property type="evidence" value="ECO:0007669"/>
    <property type="project" value="UniProtKB-KW"/>
</dbReference>
<dbReference type="Pfam" id="PF17917">
    <property type="entry name" value="RT_RNaseH"/>
    <property type="match status" value="1"/>
</dbReference>
<dbReference type="OMA" id="INEESTW"/>
<dbReference type="GO" id="GO:0046872">
    <property type="term" value="F:metal ion binding"/>
    <property type="evidence" value="ECO:0007669"/>
    <property type="project" value="UniProtKB-KW"/>
</dbReference>
<dbReference type="RefSeq" id="XP_004351493.1">
    <property type="nucleotide sequence ID" value="XM_004351441.1"/>
</dbReference>
<keyword evidence="2" id="KW-0808">Transferase</keyword>
<dbReference type="PROSITE" id="PS50878">
    <property type="entry name" value="RT_POL"/>
    <property type="match status" value="1"/>
</dbReference>
<evidence type="ECO:0000313" key="20">
    <source>
        <dbReference type="Proteomes" id="UP000007797"/>
    </source>
</evidence>
<dbReference type="GO" id="GO:0006508">
    <property type="term" value="P:proteolysis"/>
    <property type="evidence" value="ECO:0007669"/>
    <property type="project" value="UniProtKB-KW"/>
</dbReference>
<dbReference type="InterPro" id="IPR050951">
    <property type="entry name" value="Retrovirus_Pol_polyprotein"/>
</dbReference>
<evidence type="ECO:0000256" key="6">
    <source>
        <dbReference type="ARBA" id="ARBA00022750"/>
    </source>
</evidence>
<keyword evidence="20" id="KW-1185">Reference proteome</keyword>
<evidence type="ECO:0000256" key="7">
    <source>
        <dbReference type="ARBA" id="ARBA00022759"/>
    </source>
</evidence>
<dbReference type="GO" id="GO:0015074">
    <property type="term" value="P:DNA integration"/>
    <property type="evidence" value="ECO:0007669"/>
    <property type="project" value="UniProtKB-KW"/>
</dbReference>
<dbReference type="GO" id="GO:0003677">
    <property type="term" value="F:DNA binding"/>
    <property type="evidence" value="ECO:0007669"/>
    <property type="project" value="UniProtKB-KW"/>
</dbReference>
<dbReference type="Gene3D" id="3.10.20.370">
    <property type="match status" value="1"/>
</dbReference>
<evidence type="ECO:0000256" key="8">
    <source>
        <dbReference type="ARBA" id="ARBA00022801"/>
    </source>
</evidence>
<dbReference type="SUPFAM" id="SSF56672">
    <property type="entry name" value="DNA/RNA polymerases"/>
    <property type="match status" value="1"/>
</dbReference>
<dbReference type="SUPFAM" id="SSF53098">
    <property type="entry name" value="Ribonuclease H-like"/>
    <property type="match status" value="1"/>
</dbReference>
<feature type="compositionally biased region" description="Low complexity" evidence="15">
    <location>
        <begin position="86"/>
        <end position="117"/>
    </location>
</feature>
<dbReference type="InterPro" id="IPR041373">
    <property type="entry name" value="RT_RNaseH"/>
</dbReference>
<dbReference type="PROSITE" id="PS50994">
    <property type="entry name" value="INTEGRASE"/>
    <property type="match status" value="1"/>
</dbReference>
<dbReference type="GeneID" id="14866857"/>
<evidence type="ECO:0000256" key="4">
    <source>
        <dbReference type="ARBA" id="ARBA00022722"/>
    </source>
</evidence>
<dbReference type="InterPro" id="IPR043128">
    <property type="entry name" value="Rev_trsase/Diguanyl_cyclase"/>
</dbReference>
<dbReference type="InterPro" id="IPR000953">
    <property type="entry name" value="Chromo/chromo_shadow_dom"/>
</dbReference>
<dbReference type="PROSITE" id="PS50013">
    <property type="entry name" value="CHROMO_2"/>
    <property type="match status" value="1"/>
</dbReference>
<feature type="region of interest" description="Disordered" evidence="15">
    <location>
        <begin position="58"/>
        <end position="117"/>
    </location>
</feature>
<keyword evidence="9" id="KW-0460">Magnesium</keyword>
<evidence type="ECO:0000256" key="3">
    <source>
        <dbReference type="ARBA" id="ARBA00022695"/>
    </source>
</evidence>
<keyword evidence="12" id="KW-0239">DNA-directed DNA polymerase</keyword>
<dbReference type="PANTHER" id="PTHR37984">
    <property type="entry name" value="PROTEIN CBG26694"/>
    <property type="match status" value="1"/>
</dbReference>
<keyword evidence="10" id="KW-0229">DNA integration</keyword>
<keyword evidence="13" id="KW-0238">DNA-binding</keyword>
<dbReference type="FunFam" id="1.10.340.70:FF:000001">
    <property type="entry name" value="Retrovirus-related Pol polyprotein from transposon gypsy-like Protein"/>
    <property type="match status" value="1"/>
</dbReference>
<evidence type="ECO:0000259" key="17">
    <source>
        <dbReference type="PROSITE" id="PS50878"/>
    </source>
</evidence>
<evidence type="ECO:0000313" key="19">
    <source>
        <dbReference type="EMBL" id="EGG14977.1"/>
    </source>
</evidence>
<dbReference type="InterPro" id="IPR023780">
    <property type="entry name" value="Chromo_domain"/>
</dbReference>
<dbReference type="Pfam" id="PF00078">
    <property type="entry name" value="RVT_1"/>
    <property type="match status" value="1"/>
</dbReference>
<evidence type="ECO:0000256" key="15">
    <source>
        <dbReference type="SAM" id="MobiDB-lite"/>
    </source>
</evidence>
<dbReference type="InterPro" id="IPR012337">
    <property type="entry name" value="RNaseH-like_sf"/>
</dbReference>
<dbReference type="InterPro" id="IPR056924">
    <property type="entry name" value="SH3_Tf2-1"/>
</dbReference>
<dbReference type="EMBL" id="GL883027">
    <property type="protein sequence ID" value="EGG14977.1"/>
    <property type="molecule type" value="Genomic_DNA"/>
</dbReference>
<dbReference type="FunFam" id="3.30.420.10:FF:000032">
    <property type="entry name" value="Retrovirus-related Pol polyprotein from transposon 297-like Protein"/>
    <property type="match status" value="1"/>
</dbReference>
<dbReference type="InterPro" id="IPR016197">
    <property type="entry name" value="Chromo-like_dom_sf"/>
</dbReference>
<dbReference type="Proteomes" id="UP000007797">
    <property type="component" value="Unassembled WGS sequence"/>
</dbReference>
<keyword evidence="14" id="KW-0233">DNA recombination</keyword>
<dbReference type="Pfam" id="PF00665">
    <property type="entry name" value="rve"/>
    <property type="match status" value="1"/>
</dbReference>
<evidence type="ECO:0000256" key="5">
    <source>
        <dbReference type="ARBA" id="ARBA00022723"/>
    </source>
</evidence>
<name>F4QBK5_CACFS</name>
<evidence type="ECO:0000256" key="2">
    <source>
        <dbReference type="ARBA" id="ARBA00022679"/>
    </source>
</evidence>
<evidence type="ECO:0000259" key="16">
    <source>
        <dbReference type="PROSITE" id="PS50013"/>
    </source>
</evidence>
<dbReference type="OrthoDB" id="16365at2759"/>
<evidence type="ECO:0000256" key="9">
    <source>
        <dbReference type="ARBA" id="ARBA00022842"/>
    </source>
</evidence>
<evidence type="ECO:0000256" key="1">
    <source>
        <dbReference type="ARBA" id="ARBA00022670"/>
    </source>
</evidence>
<dbReference type="FunFam" id="3.30.70.270:FF:000020">
    <property type="entry name" value="Transposon Tf2-6 polyprotein-like Protein"/>
    <property type="match status" value="1"/>
</dbReference>
<keyword evidence="7" id="KW-0255">Endonuclease</keyword>
<evidence type="ECO:0000256" key="14">
    <source>
        <dbReference type="ARBA" id="ARBA00023172"/>
    </source>
</evidence>
<evidence type="ECO:0000256" key="10">
    <source>
        <dbReference type="ARBA" id="ARBA00022908"/>
    </source>
</evidence>
<keyword evidence="6" id="KW-0064">Aspartyl protease</keyword>
<feature type="domain" description="Integrase catalytic" evidence="18">
    <location>
        <begin position="1054"/>
        <end position="1216"/>
    </location>
</feature>
<dbReference type="GO" id="GO:0004519">
    <property type="term" value="F:endonuclease activity"/>
    <property type="evidence" value="ECO:0007669"/>
    <property type="project" value="UniProtKB-KW"/>
</dbReference>
<keyword evidence="3" id="KW-0548">Nucleotidyltransferase</keyword>
<feature type="domain" description="Reverse transcriptase" evidence="17">
    <location>
        <begin position="483"/>
        <end position="713"/>
    </location>
</feature>
<dbReference type="FunFam" id="3.10.20.370:FF:000001">
    <property type="entry name" value="Retrovirus-related Pol polyprotein from transposon 17.6-like protein"/>
    <property type="match status" value="1"/>
</dbReference>
<dbReference type="Gene3D" id="3.30.70.270">
    <property type="match status" value="2"/>
</dbReference>
<protein>
    <submittedName>
        <fullName evidence="19">LTR-retrotransposon skipper</fullName>
    </submittedName>
</protein>
<dbReference type="InterPro" id="IPR043502">
    <property type="entry name" value="DNA/RNA_pol_sf"/>
</dbReference>
<feature type="compositionally biased region" description="Polar residues" evidence="15">
    <location>
        <begin position="72"/>
        <end position="85"/>
    </location>
</feature>
<dbReference type="KEGG" id="dfa:DFA_10851"/>
<dbReference type="Gene3D" id="3.30.420.10">
    <property type="entry name" value="Ribonuclease H-like superfamily/Ribonuclease H"/>
    <property type="match status" value="1"/>
</dbReference>
<sequence>MSDEELAYLMEEQDRLIVQEEAKRERITRLIENQRQLLVLRGQNEELTRELIKIKKAEKRSYGSIEDDSDTNSEASSNRGTTYQRSNRLSTNASSSSSMPTTNVVNNNQTTSSPSTTVLGNEQLFDLRQALDCIREGADPQVIDQIITQKKRLSKEQLMMVQDQSIRFIPDEIKDVGAYLRSLRMTMEMYGWPVTHMLFLAMKITSPEVNQAMKLGERQSLSWEEFSQMAQTLATPHNISKKREEFVGLHQAKSESVAQFSSRFQTLVGFQDQLSDKGIVLEFIVKLVDELKSHPKIQEIWNDLDKNIKKYDLKEIIGHAQGVESMIVLVKKKNGTPINIENGDTIQVHANFARTWRPSTHPRVMAPGTVLANNLIDDGKELLYIDVEMYNSRMKAVIDTGSTISLIDSRLVSRDAVARTPTKIVTLGEKKEDLEILDLPRANLKESDYMKLDNNVRRERKEVDESRHPEVERLLEKYSIIFINDYADFPPKREVEFKINLIPGKEIGKIYIPQHSQKEIDTLNRFVEKMVEKGLMEKSLATHPMPSLVVDNGDRVVHDYRTLNAITETDNHPIQFIPVLLTKMAGAKIFSKLDAKKGFYQIRIREEDKEKTAVQTPMGVYHYRVMPMGVRNAPATFCRLMDKIIQEIYEENKDEEIFVICYIDDILVFSKNEEDHKRHLEIVLKKMEEHLVYLNGSKCDLFKVEVAFVGYKINGEGITTNEEKTKPIVDLPMPENVKQLRRFLGMISFYQRFIQGFTELVEPMREAIAIKEKTKAGELQDNGWKQAVLKCKEILTSKPVMKILDGNKDFVIHTDASNYGVGSVVSQLDEDGEYHPVIFESRKMTPAERNYSTTDRELLAAIHVLQKYRHHFLGRKVTIYTDHNNLTYWDSKHQLSARERNWLEILGEFDIKFEYIPGETNTVADALSRDRRYKIVWSDEWIKEIVESYKDSSEIVEIQRNKNNKIIEEEGLLFIVEPDLSKRLILVDKKHIAKILDESHAGYIGGHLGITKSYMKIRSNYFWIGLHSSIVKFIGSCDICQRSNKCKAKGFLTSLEIPQRNWMDISMDFMSLPTSKNGMDNLLVVVDRLSKMVHLMACTKEIDAVGTAKLLFNNVFRLHGLPSSIVSDRDPRFTSDLWSELMTAIGTKLKMSTPNRPQGDGQTEIYNKTIRKIMEKFQETHKENWDEHLTAVEFALNSFKQSSTKLSPFEINYGFEPTTPSNIFNIHAIKDMDIKQMIDYFQKVARDNILSSQVEQARNYNKNRKESTLKEGDEILLNRNKISDALLKQVVDSKKLIQDKIGPFKIVKKIGENTFEVDLPSTSRTHRVFNADYMELYIKNDNDQFPDRTIQLDRPQAVLVDGEEEFVVEKILAKKLVGRNKKVQYFVLWKGYPIDEGSWVDHEQVEDCEALDIFEQEQAAVTKQDKTNKEKK</sequence>
<dbReference type="STRING" id="1054147.F4QBK5"/>
<dbReference type="GO" id="GO:0004190">
    <property type="term" value="F:aspartic-type endopeptidase activity"/>
    <property type="evidence" value="ECO:0007669"/>
    <property type="project" value="UniProtKB-KW"/>
</dbReference>
<dbReference type="CDD" id="cd09274">
    <property type="entry name" value="RNase_HI_RT_Ty3"/>
    <property type="match status" value="1"/>
</dbReference>
<dbReference type="Pfam" id="PF24626">
    <property type="entry name" value="SH3_Tf2-1"/>
    <property type="match status" value="1"/>
</dbReference>
<dbReference type="Pfam" id="PF17921">
    <property type="entry name" value="Integrase_H2C2"/>
    <property type="match status" value="1"/>
</dbReference>
<dbReference type="Pfam" id="PF00385">
    <property type="entry name" value="Chromo"/>
    <property type="match status" value="1"/>
</dbReference>
<keyword evidence="11" id="KW-0695">RNA-directed DNA polymerase</keyword>
<keyword evidence="4" id="KW-0540">Nuclease</keyword>
<dbReference type="InterPro" id="IPR041588">
    <property type="entry name" value="Integrase_H2C2"/>
</dbReference>
<dbReference type="CDD" id="cd00024">
    <property type="entry name" value="CD_CSD"/>
    <property type="match status" value="1"/>
</dbReference>
<accession>F4QBK5</accession>